<name>A0A6I5KXT0_9FLAO</name>
<feature type="domain" description="DUF7151" evidence="2">
    <location>
        <begin position="90"/>
        <end position="135"/>
    </location>
</feature>
<dbReference type="PROSITE" id="PS51257">
    <property type="entry name" value="PROKAR_LIPOPROTEIN"/>
    <property type="match status" value="1"/>
</dbReference>
<gene>
    <name evidence="3" type="ORF">GTK07_07510</name>
</gene>
<keyword evidence="1" id="KW-0732">Signal</keyword>
<evidence type="ECO:0000256" key="1">
    <source>
        <dbReference type="SAM" id="SignalP"/>
    </source>
</evidence>
<protein>
    <recommendedName>
        <fullName evidence="2">DUF7151 domain-containing protein</fullName>
    </recommendedName>
</protein>
<dbReference type="RefSeq" id="WP_163634672.1">
    <property type="nucleotide sequence ID" value="NZ_JAAAMI010000003.1"/>
</dbReference>
<accession>A0A6I5KXT0</accession>
<feature type="chain" id="PRO_5026095247" description="DUF7151 domain-containing protein" evidence="1">
    <location>
        <begin position="26"/>
        <end position="276"/>
    </location>
</feature>
<keyword evidence="4" id="KW-1185">Reference proteome</keyword>
<dbReference type="Pfam" id="PF23657">
    <property type="entry name" value="DUF7151"/>
    <property type="match status" value="2"/>
</dbReference>
<comment type="caution">
    <text evidence="3">The sequence shown here is derived from an EMBL/GenBank/DDBJ whole genome shotgun (WGS) entry which is preliminary data.</text>
</comment>
<evidence type="ECO:0000259" key="2">
    <source>
        <dbReference type="Pfam" id="PF23657"/>
    </source>
</evidence>
<proteinExistence type="predicted"/>
<dbReference type="EMBL" id="JAAAMI010000003">
    <property type="protein sequence ID" value="NDV43172.1"/>
    <property type="molecule type" value="Genomic_DNA"/>
</dbReference>
<reference evidence="3 4" key="1">
    <citation type="submission" date="2020-01" db="EMBL/GenBank/DDBJ databases">
        <title>Muricauda sediminis sp.nov. 40Bstr401.</title>
        <authorList>
            <person name="Xue Z."/>
            <person name="Zhu S."/>
            <person name="Ren N."/>
            <person name="Chen T."/>
            <person name="Chen X."/>
            <person name="Chen J."/>
            <person name="Yang J."/>
        </authorList>
    </citation>
    <scope>NUCLEOTIDE SEQUENCE [LARGE SCALE GENOMIC DNA]</scope>
    <source>
        <strain evidence="3 4">40Bstr401</strain>
    </source>
</reference>
<dbReference type="InterPro" id="IPR055575">
    <property type="entry name" value="DUF7151"/>
</dbReference>
<evidence type="ECO:0000313" key="4">
    <source>
        <dbReference type="Proteomes" id="UP000468707"/>
    </source>
</evidence>
<sequence>MRILKPKKVALTSLMLMFLISCSNGEDGVNGEDGEDGLNSLIKTTPEPISTNCENGGIKVETGFDSNRNGNLETDEVLTTNFICSIKGDNSLINTSIESSGNNCTNGGIKIDSGIDNNNNGILDDSEIQSTRFICNGIDGGIDEQIRLSFGNSFLVSSSSDWIFSNNETEHLLKFNKLNYTNVDSIVVATRLATTNSSVKCFSELFNITESAPIPNTQLESTVLNTEPFEYVFSGNIYDDLPDSEINLVLRIRSELEGTAVIGGFPTYIFIYRKIE</sequence>
<dbReference type="Proteomes" id="UP000468707">
    <property type="component" value="Unassembled WGS sequence"/>
</dbReference>
<evidence type="ECO:0000313" key="3">
    <source>
        <dbReference type="EMBL" id="NDV43172.1"/>
    </source>
</evidence>
<dbReference type="AlphaFoldDB" id="A0A6I5KXT0"/>
<feature type="signal peptide" evidence="1">
    <location>
        <begin position="1"/>
        <end position="25"/>
    </location>
</feature>
<organism evidence="3 4">
    <name type="scientific">Flagellimonas sediminis</name>
    <dbReference type="NCBI Taxonomy" id="2696468"/>
    <lineage>
        <taxon>Bacteria</taxon>
        <taxon>Pseudomonadati</taxon>
        <taxon>Bacteroidota</taxon>
        <taxon>Flavobacteriia</taxon>
        <taxon>Flavobacteriales</taxon>
        <taxon>Flavobacteriaceae</taxon>
        <taxon>Flagellimonas</taxon>
    </lineage>
</organism>
<feature type="domain" description="DUF7151" evidence="2">
    <location>
        <begin position="39"/>
        <end position="84"/>
    </location>
</feature>